<feature type="domain" description="C2H2-type" evidence="12">
    <location>
        <begin position="587"/>
        <end position="614"/>
    </location>
</feature>
<organism evidence="15 16">
    <name type="scientific">Drosophila hydei</name>
    <name type="common">Fruit fly</name>
    <dbReference type="NCBI Taxonomy" id="7224"/>
    <lineage>
        <taxon>Eukaryota</taxon>
        <taxon>Metazoa</taxon>
        <taxon>Ecdysozoa</taxon>
        <taxon>Arthropoda</taxon>
        <taxon>Hexapoda</taxon>
        <taxon>Insecta</taxon>
        <taxon>Pterygota</taxon>
        <taxon>Neoptera</taxon>
        <taxon>Endopterygota</taxon>
        <taxon>Diptera</taxon>
        <taxon>Brachycera</taxon>
        <taxon>Muscomorpha</taxon>
        <taxon>Ephydroidea</taxon>
        <taxon>Drosophilidae</taxon>
        <taxon>Drosophila</taxon>
    </lineage>
</organism>
<keyword evidence="15" id="KW-1185">Reference proteome</keyword>
<sequence length="656" mass="76052">MKCAVQNCANKFRSRQKHSQQLSFFSFPKNPDVLKKWLSFCRRYNKEKLKAPLKSVICNEHFKEEDIQGALQFQMGLCSKRTLRPGAVPCINKNDVSAVERERSERRKNKKLVAELLEEAAAREAAEASGAIVIAPDFIRNTGIVSVPDFVNATGNAFTPCTPTPSESDPLAEEQAELELSRNEKVIEQIKCRTCYETFVVDENAKDLCDEQNAVMLFHIEVITGIWIQCSEGVSPFMCSTCVHNLRTAINFRETCIRTEVELAGDTIIKENDTDAWNANDSEIVQISENSVKDYVTIFPAEDQNGQTTVVEPMPLPLETAQQIIQPVYTSAADSNSIALGAQIYEDLLNEYRGKDRIARPRQRKVTITRTKVVRKRKRKPRDPKPKRPKRTKEERNRIRREQIRAMPLNHVCDQCGASFRVRCNLTIHMLRHTRTKNYPCPECPKKFYDAYMRNIHIRVRHRGELPFECNFCRKAFGSSNTRYLHEKKVHGASPRIHRNLNRLNKRIELKNEQQDHQQEDGLGQKENVRHFCSYCNKSYATKYALNWHTNIHLGVTPFKCKLCDMSFADPQSKKKHEMKHDSKRPFECDICLKGFYVRSKLKEHERIHTGERPYRCDVCNAFFRYKFNLCSHQFSKMHKENLQKLAKVEVIEDSN</sequence>
<comment type="subcellular location">
    <subcellularLocation>
        <location evidence="1">Nucleus</location>
    </subcellularLocation>
</comment>
<dbReference type="PROSITE" id="PS50950">
    <property type="entry name" value="ZF_THAP"/>
    <property type="match status" value="1"/>
</dbReference>
<dbReference type="Gene3D" id="3.30.160.60">
    <property type="entry name" value="Classic Zinc Finger"/>
    <property type="match status" value="5"/>
</dbReference>
<dbReference type="PROSITE" id="PS50157">
    <property type="entry name" value="ZINC_FINGER_C2H2_2"/>
    <property type="match status" value="7"/>
</dbReference>
<dbReference type="InterPro" id="IPR012934">
    <property type="entry name" value="Znf_AD"/>
</dbReference>
<dbReference type="RefSeq" id="XP_023178000.2">
    <property type="nucleotide sequence ID" value="XM_023322232.2"/>
</dbReference>
<evidence type="ECO:0000256" key="10">
    <source>
        <dbReference type="PROSITE-ProRule" id="PRU01263"/>
    </source>
</evidence>
<gene>
    <name evidence="16" type="primary">LOC111604247</name>
</gene>
<evidence type="ECO:0000256" key="11">
    <source>
        <dbReference type="SAM" id="MobiDB-lite"/>
    </source>
</evidence>
<dbReference type="PANTHER" id="PTHR16515:SF66">
    <property type="entry name" value="C2H2-TYPE DOMAIN-CONTAINING PROTEIN"/>
    <property type="match status" value="1"/>
</dbReference>
<feature type="binding site" evidence="10">
    <location>
        <position position="195"/>
    </location>
    <ligand>
        <name>Zn(2+)</name>
        <dbReference type="ChEBI" id="CHEBI:29105"/>
    </ligand>
</feature>
<dbReference type="SUPFAM" id="SSF57716">
    <property type="entry name" value="Glucocorticoid receptor-like (DNA-binding domain)"/>
    <property type="match status" value="1"/>
</dbReference>
<feature type="region of interest" description="Disordered" evidence="11">
    <location>
        <begin position="360"/>
        <end position="397"/>
    </location>
</feature>
<dbReference type="AlphaFoldDB" id="A0A6J1MBP0"/>
<evidence type="ECO:0000259" key="13">
    <source>
        <dbReference type="PROSITE" id="PS50950"/>
    </source>
</evidence>
<keyword evidence="4 8" id="KW-0863">Zinc-finger</keyword>
<dbReference type="PROSITE" id="PS00028">
    <property type="entry name" value="ZINC_FINGER_C2H2_1"/>
    <property type="match status" value="7"/>
</dbReference>
<feature type="binding site" evidence="10">
    <location>
        <position position="192"/>
    </location>
    <ligand>
        <name>Zn(2+)</name>
        <dbReference type="ChEBI" id="CHEBI:29105"/>
    </ligand>
</feature>
<dbReference type="SMART" id="SM00980">
    <property type="entry name" value="THAP"/>
    <property type="match status" value="1"/>
</dbReference>
<feature type="domain" description="C2H2-type" evidence="12">
    <location>
        <begin position="615"/>
        <end position="644"/>
    </location>
</feature>
<feature type="domain" description="C2H2-type" evidence="12">
    <location>
        <begin position="439"/>
        <end position="467"/>
    </location>
</feature>
<proteinExistence type="predicted"/>
<reference evidence="16" key="1">
    <citation type="submission" date="2025-08" db="UniProtKB">
        <authorList>
            <consortium name="RefSeq"/>
        </authorList>
    </citation>
    <scope>IDENTIFICATION</scope>
    <source>
        <strain evidence="16">15085-1641.00</strain>
        <tissue evidence="16">Whole body</tissue>
    </source>
</reference>
<dbReference type="OrthoDB" id="4327074at2759"/>
<keyword evidence="2 10" id="KW-0479">Metal-binding</keyword>
<keyword evidence="3" id="KW-0677">Repeat</keyword>
<feature type="domain" description="C2H2-type" evidence="12">
    <location>
        <begin position="531"/>
        <end position="558"/>
    </location>
</feature>
<dbReference type="GeneID" id="111604247"/>
<dbReference type="PROSITE" id="PS51915">
    <property type="entry name" value="ZAD"/>
    <property type="match status" value="1"/>
</dbReference>
<evidence type="ECO:0000259" key="12">
    <source>
        <dbReference type="PROSITE" id="PS50157"/>
    </source>
</evidence>
<dbReference type="GO" id="GO:0010468">
    <property type="term" value="P:regulation of gene expression"/>
    <property type="evidence" value="ECO:0007669"/>
    <property type="project" value="TreeGrafter"/>
</dbReference>
<evidence type="ECO:0000256" key="8">
    <source>
        <dbReference type="PROSITE-ProRule" id="PRU00042"/>
    </source>
</evidence>
<keyword evidence="7" id="KW-0539">Nucleus</keyword>
<feature type="domain" description="C2H2-type" evidence="12">
    <location>
        <begin position="559"/>
        <end position="586"/>
    </location>
</feature>
<dbReference type="SMART" id="SM00692">
    <property type="entry name" value="DM3"/>
    <property type="match status" value="1"/>
</dbReference>
<feature type="domain" description="C2H2-type" evidence="12">
    <location>
        <begin position="411"/>
        <end position="438"/>
    </location>
</feature>
<evidence type="ECO:0000256" key="1">
    <source>
        <dbReference type="ARBA" id="ARBA00004123"/>
    </source>
</evidence>
<feature type="compositionally biased region" description="Basic residues" evidence="11">
    <location>
        <begin position="360"/>
        <end position="391"/>
    </location>
</feature>
<evidence type="ECO:0000256" key="6">
    <source>
        <dbReference type="ARBA" id="ARBA00023125"/>
    </source>
</evidence>
<dbReference type="OMA" id="KRPLQCD"/>
<feature type="binding site" evidence="10">
    <location>
        <position position="239"/>
    </location>
    <ligand>
        <name>Zn(2+)</name>
        <dbReference type="ChEBI" id="CHEBI:29105"/>
    </ligand>
</feature>
<dbReference type="GO" id="GO:0005634">
    <property type="term" value="C:nucleus"/>
    <property type="evidence" value="ECO:0007669"/>
    <property type="project" value="UniProtKB-SubCell"/>
</dbReference>
<evidence type="ECO:0000256" key="2">
    <source>
        <dbReference type="ARBA" id="ARBA00022723"/>
    </source>
</evidence>
<evidence type="ECO:0000256" key="5">
    <source>
        <dbReference type="ARBA" id="ARBA00022833"/>
    </source>
</evidence>
<dbReference type="InterPro" id="IPR050331">
    <property type="entry name" value="Zinc_finger"/>
</dbReference>
<protein>
    <submittedName>
        <fullName evidence="16">Zinc finger protein 184</fullName>
    </submittedName>
</protein>
<accession>A0A6J1MBP0</accession>
<evidence type="ECO:0000259" key="14">
    <source>
        <dbReference type="PROSITE" id="PS51915"/>
    </source>
</evidence>
<dbReference type="GO" id="GO:0008270">
    <property type="term" value="F:zinc ion binding"/>
    <property type="evidence" value="ECO:0007669"/>
    <property type="project" value="UniProtKB-UniRule"/>
</dbReference>
<dbReference type="FunFam" id="3.30.160.60:FF:001498">
    <property type="entry name" value="Zinc finger protein 404"/>
    <property type="match status" value="1"/>
</dbReference>
<dbReference type="Pfam" id="PF00096">
    <property type="entry name" value="zf-C2H2"/>
    <property type="match status" value="3"/>
</dbReference>
<dbReference type="InterPro" id="IPR006612">
    <property type="entry name" value="THAP_Znf"/>
</dbReference>
<dbReference type="SMART" id="SM00868">
    <property type="entry name" value="zf-AD"/>
    <property type="match status" value="1"/>
</dbReference>
<name>A0A6J1MBP0_DROHY</name>
<dbReference type="KEGG" id="dhe:111604247"/>
<feature type="domain" description="C2H2-type" evidence="12">
    <location>
        <begin position="468"/>
        <end position="496"/>
    </location>
</feature>
<feature type="domain" description="ZAD" evidence="14">
    <location>
        <begin position="190"/>
        <end position="266"/>
    </location>
</feature>
<dbReference type="FunFam" id="3.30.160.60:FF:000624">
    <property type="entry name" value="zinc finger protein 697"/>
    <property type="match status" value="1"/>
</dbReference>
<dbReference type="InterPro" id="IPR013087">
    <property type="entry name" value="Znf_C2H2_type"/>
</dbReference>
<evidence type="ECO:0000256" key="9">
    <source>
        <dbReference type="PROSITE-ProRule" id="PRU00309"/>
    </source>
</evidence>
<evidence type="ECO:0000256" key="7">
    <source>
        <dbReference type="ARBA" id="ARBA00023242"/>
    </source>
</evidence>
<dbReference type="GO" id="GO:0003677">
    <property type="term" value="F:DNA binding"/>
    <property type="evidence" value="ECO:0007669"/>
    <property type="project" value="UniProtKB-UniRule"/>
</dbReference>
<feature type="domain" description="THAP-type" evidence="13">
    <location>
        <begin position="1"/>
        <end position="92"/>
    </location>
</feature>
<dbReference type="Pfam" id="PF05485">
    <property type="entry name" value="THAP"/>
    <property type="match status" value="1"/>
</dbReference>
<dbReference type="InterPro" id="IPR036236">
    <property type="entry name" value="Znf_C2H2_sf"/>
</dbReference>
<dbReference type="SMART" id="SM00355">
    <property type="entry name" value="ZnF_C2H2"/>
    <property type="match status" value="7"/>
</dbReference>
<evidence type="ECO:0000256" key="4">
    <source>
        <dbReference type="ARBA" id="ARBA00022771"/>
    </source>
</evidence>
<keyword evidence="5 10" id="KW-0862">Zinc</keyword>
<dbReference type="PANTHER" id="PTHR16515">
    <property type="entry name" value="PR DOMAIN ZINC FINGER PROTEIN"/>
    <property type="match status" value="1"/>
</dbReference>
<evidence type="ECO:0000256" key="3">
    <source>
        <dbReference type="ARBA" id="ARBA00022737"/>
    </source>
</evidence>
<evidence type="ECO:0000313" key="15">
    <source>
        <dbReference type="Proteomes" id="UP000504633"/>
    </source>
</evidence>
<keyword evidence="6 9" id="KW-0238">DNA-binding</keyword>
<evidence type="ECO:0000313" key="16">
    <source>
        <dbReference type="RefSeq" id="XP_023178000.2"/>
    </source>
</evidence>
<dbReference type="Proteomes" id="UP000504633">
    <property type="component" value="Unplaced"/>
</dbReference>
<dbReference type="Pfam" id="PF07776">
    <property type="entry name" value="zf-AD"/>
    <property type="match status" value="1"/>
</dbReference>
<dbReference type="SUPFAM" id="SSF57667">
    <property type="entry name" value="beta-beta-alpha zinc fingers"/>
    <property type="match status" value="4"/>
</dbReference>
<feature type="binding site" evidence="10">
    <location>
        <position position="242"/>
    </location>
    <ligand>
        <name>Zn(2+)</name>
        <dbReference type="ChEBI" id="CHEBI:29105"/>
    </ligand>
</feature>